<gene>
    <name evidence="2" type="ORF">Rleg4DRAFT_4958</name>
</gene>
<protein>
    <recommendedName>
        <fullName evidence="4">Peptidase propeptide domain-containing protein</fullName>
    </recommendedName>
</protein>
<feature type="chain" id="PRO_5003740539" description="Peptidase propeptide domain-containing protein" evidence="1">
    <location>
        <begin position="19"/>
        <end position="119"/>
    </location>
</feature>
<feature type="signal peptide" evidence="1">
    <location>
        <begin position="1"/>
        <end position="18"/>
    </location>
</feature>
<dbReference type="Proteomes" id="UP000005732">
    <property type="component" value="Unassembled WGS sequence"/>
</dbReference>
<keyword evidence="1" id="KW-0732">Signal</keyword>
<accession>J0WDE2</accession>
<dbReference type="HOGENOM" id="CLU_2059524_0_0_5"/>
<organism evidence="2 3">
    <name type="scientific">Rhizobium leguminosarum bv. trifolii WSM2297</name>
    <dbReference type="NCBI Taxonomy" id="754762"/>
    <lineage>
        <taxon>Bacteria</taxon>
        <taxon>Pseudomonadati</taxon>
        <taxon>Pseudomonadota</taxon>
        <taxon>Alphaproteobacteria</taxon>
        <taxon>Hyphomicrobiales</taxon>
        <taxon>Rhizobiaceae</taxon>
        <taxon>Rhizobium/Agrobacterium group</taxon>
        <taxon>Rhizobium</taxon>
    </lineage>
</organism>
<sequence length="119" mass="13701">MRKIAISLLLGFSTIVSAWPVQSQETRREYRRMNWNESLPETIRTYKGKRLTVVSYRTAEFSETGSHPRQGSEEHVKAIRDAARANKSLVAQLKQKKLSPNDIEWAVKARNGNLIIYVK</sequence>
<evidence type="ECO:0000313" key="3">
    <source>
        <dbReference type="Proteomes" id="UP000005732"/>
    </source>
</evidence>
<name>J0WDE2_RHILT</name>
<evidence type="ECO:0000256" key="1">
    <source>
        <dbReference type="SAM" id="SignalP"/>
    </source>
</evidence>
<dbReference type="AlphaFoldDB" id="J0WDE2"/>
<evidence type="ECO:0000313" key="2">
    <source>
        <dbReference type="EMBL" id="EJC83218.1"/>
    </source>
</evidence>
<dbReference type="RefSeq" id="WP_003577894.1">
    <property type="nucleotide sequence ID" value="NZ_JH719394.1"/>
</dbReference>
<reference evidence="2 3" key="1">
    <citation type="submission" date="2012-02" db="EMBL/GenBank/DDBJ databases">
        <title>Improved High-Quality Draft Sequence of Rhizobium leguminosarum bv. trifolii WSM2297.</title>
        <authorList>
            <consortium name="US DOE Joint Genome Institute"/>
            <person name="Lucas S."/>
            <person name="Han J."/>
            <person name="Lapidus A."/>
            <person name="Cheng J.-F."/>
            <person name="Goodwin L."/>
            <person name="Pitluck S."/>
            <person name="Peters L."/>
            <person name="Ovchinnikova G."/>
            <person name="Zhang X."/>
            <person name="Detter J.C."/>
            <person name="Han C."/>
            <person name="Tapia R."/>
            <person name="Land M."/>
            <person name="Hauser L."/>
            <person name="Kyrpides N."/>
            <person name="Ivanova N."/>
            <person name="Pagani I."/>
            <person name="Brau L."/>
            <person name="Yates R."/>
            <person name="O'Hara G."/>
            <person name="Rui T."/>
            <person name="Howieson J."/>
            <person name="Reeve W."/>
            <person name="Woyke T."/>
        </authorList>
    </citation>
    <scope>NUCLEOTIDE SEQUENCE [LARGE SCALE GENOMIC DNA]</scope>
    <source>
        <strain evidence="2 3">WSM2297</strain>
    </source>
</reference>
<evidence type="ECO:0008006" key="4">
    <source>
        <dbReference type="Google" id="ProtNLM"/>
    </source>
</evidence>
<dbReference type="EMBL" id="JH719394">
    <property type="protein sequence ID" value="EJC83218.1"/>
    <property type="molecule type" value="Genomic_DNA"/>
</dbReference>
<proteinExistence type="predicted"/>